<sequence>MPPRLSKRKQRELEELRELENTQKVEQKSESDEEEEPQASTKSTGFAALGLMDDDDEDVLDDEGNGNDTPESPLPAATSARKKKAKKKRKKGDGAGTVQETIEPIATETSTAKAPKKAKGKGKQKATQGEDEEDLDKILAEFSISSSSQGVRQSSSVATSSSQNALLAVSLPHLDSEAEMRRFFGAKVISSTKAQTKGPRGGRAVVQNLKSNLTKPQPTWWNAAQREGLTISSLTDEEVSAKEERSGLALTNKKDKWWTVQYSDRYRSVTKAFVSAVMIGNVNRFYGIMSRLPWHADTLLQLSEVYRHQEEHAQSVDFLNRALFTYERALIGAFTFTTGANRLDFDRVENRPFYLAIARNVADLQRRGSQRASFEFARLLLSLDPYTDPQGSLLYLDYLSIKAGMHDWLLSFWDVHDKLASDSKLELGCFNVTALPGWAFGRALALRAKADAEKTKDYTASSAALRDAILAFPSVVPLVADKTDISLPGEVRGHPAFAVQVDASQLSDHEAILHLLSHLYAYRSSSLWKIPEHASWLKESVKDVLPSIGQAGSQKYSKRFVTQFQSTKSSAVKRSICRHAFLLSDANTSRRLTSFFPPSILRGSAHLSCDPLPPETAISRYDDVFFEGSEDIFASRPKTRREQELDAQNMARVVPDAQRRQLLMGLFEAHPQLQEMFPEGVVQFAQQVGQFPDEVLDNLLIAEDGGIGVAQPAAGGGGAMPGGMMFEDINDAGDDGNVDVAGNIGNAAGAQVEGEEVAGETADEEGDEEEDDENQDAPIFPLRVIRGLMNRIWGAAPAERDQDDEDSD</sequence>
<dbReference type="InParanoid" id="A0A0H2SAC0"/>
<feature type="compositionally biased region" description="Basic residues" evidence="1">
    <location>
        <begin position="80"/>
        <end position="91"/>
    </location>
</feature>
<protein>
    <submittedName>
        <fullName evidence="2">DUF654-domain-containing protein</fullName>
    </submittedName>
</protein>
<dbReference type="STRING" id="27342.A0A0H2SAC0"/>
<feature type="region of interest" description="Disordered" evidence="1">
    <location>
        <begin position="747"/>
        <end position="780"/>
    </location>
</feature>
<dbReference type="GO" id="GO:0072344">
    <property type="term" value="P:rescue of stalled ribosome"/>
    <property type="evidence" value="ECO:0007669"/>
    <property type="project" value="TreeGrafter"/>
</dbReference>
<organism evidence="2 3">
    <name type="scientific">Schizopora paradoxa</name>
    <dbReference type="NCBI Taxonomy" id="27342"/>
    <lineage>
        <taxon>Eukaryota</taxon>
        <taxon>Fungi</taxon>
        <taxon>Dikarya</taxon>
        <taxon>Basidiomycota</taxon>
        <taxon>Agaricomycotina</taxon>
        <taxon>Agaricomycetes</taxon>
        <taxon>Hymenochaetales</taxon>
        <taxon>Schizoporaceae</taxon>
        <taxon>Schizopora</taxon>
    </lineage>
</organism>
<gene>
    <name evidence="2" type="ORF">SCHPADRAFT_940033</name>
</gene>
<dbReference type="Proteomes" id="UP000053477">
    <property type="component" value="Unassembled WGS sequence"/>
</dbReference>
<reference evidence="2 3" key="1">
    <citation type="submission" date="2015-04" db="EMBL/GenBank/DDBJ databases">
        <title>Complete genome sequence of Schizopora paradoxa KUC8140, a cosmopolitan wood degrader in East Asia.</title>
        <authorList>
            <consortium name="DOE Joint Genome Institute"/>
            <person name="Min B."/>
            <person name="Park H."/>
            <person name="Jang Y."/>
            <person name="Kim J.-J."/>
            <person name="Kim K.H."/>
            <person name="Pangilinan J."/>
            <person name="Lipzen A."/>
            <person name="Riley R."/>
            <person name="Grigoriev I.V."/>
            <person name="Spatafora J.W."/>
            <person name="Choi I.-G."/>
        </authorList>
    </citation>
    <scope>NUCLEOTIDE SEQUENCE [LARGE SCALE GENOMIC DNA]</scope>
    <source>
        <strain evidence="2 3">KUC8140</strain>
    </source>
</reference>
<feature type="region of interest" description="Disordered" evidence="1">
    <location>
        <begin position="1"/>
        <end position="133"/>
    </location>
</feature>
<name>A0A0H2SAC0_9AGAM</name>
<dbReference type="InterPro" id="IPR006994">
    <property type="entry name" value="TCF25/Rqc1"/>
</dbReference>
<dbReference type="GO" id="GO:1990112">
    <property type="term" value="C:RQC complex"/>
    <property type="evidence" value="ECO:0007669"/>
    <property type="project" value="TreeGrafter"/>
</dbReference>
<dbReference type="PANTHER" id="PTHR22684">
    <property type="entry name" value="NULP1-RELATED"/>
    <property type="match status" value="1"/>
</dbReference>
<evidence type="ECO:0000313" key="3">
    <source>
        <dbReference type="Proteomes" id="UP000053477"/>
    </source>
</evidence>
<evidence type="ECO:0000313" key="2">
    <source>
        <dbReference type="EMBL" id="KLO13821.1"/>
    </source>
</evidence>
<evidence type="ECO:0000256" key="1">
    <source>
        <dbReference type="SAM" id="MobiDB-lite"/>
    </source>
</evidence>
<dbReference type="FunCoup" id="A0A0H2SAC0">
    <property type="interactions" value="446"/>
</dbReference>
<dbReference type="OrthoDB" id="205993at2759"/>
<feature type="compositionally biased region" description="Basic and acidic residues" evidence="1">
    <location>
        <begin position="11"/>
        <end position="30"/>
    </location>
</feature>
<accession>A0A0H2SAC0</accession>
<proteinExistence type="predicted"/>
<feature type="compositionally biased region" description="Basic residues" evidence="1">
    <location>
        <begin position="1"/>
        <end position="10"/>
    </location>
</feature>
<feature type="compositionally biased region" description="Acidic residues" evidence="1">
    <location>
        <begin position="52"/>
        <end position="65"/>
    </location>
</feature>
<dbReference type="AlphaFoldDB" id="A0A0H2SAC0"/>
<feature type="compositionally biased region" description="Basic residues" evidence="1">
    <location>
        <begin position="114"/>
        <end position="124"/>
    </location>
</feature>
<feature type="compositionally biased region" description="Acidic residues" evidence="1">
    <location>
        <begin position="753"/>
        <end position="775"/>
    </location>
</feature>
<keyword evidence="3" id="KW-1185">Reference proteome</keyword>
<dbReference type="Pfam" id="PF04910">
    <property type="entry name" value="Tcf25"/>
    <property type="match status" value="1"/>
</dbReference>
<dbReference type="PANTHER" id="PTHR22684:SF0">
    <property type="entry name" value="RIBOSOME QUALITY CONTROL COMPLEX SUBUNIT TCF25"/>
    <property type="match status" value="1"/>
</dbReference>
<dbReference type="GO" id="GO:1990116">
    <property type="term" value="P:ribosome-associated ubiquitin-dependent protein catabolic process"/>
    <property type="evidence" value="ECO:0007669"/>
    <property type="project" value="TreeGrafter"/>
</dbReference>
<dbReference type="EMBL" id="KQ085953">
    <property type="protein sequence ID" value="KLO13821.1"/>
    <property type="molecule type" value="Genomic_DNA"/>
</dbReference>